<reference evidence="1 2" key="1">
    <citation type="journal article" date="2019" name="Nat. Med.">
        <title>A library of human gut bacterial isolates paired with longitudinal multiomics data enables mechanistic microbiome research.</title>
        <authorList>
            <person name="Poyet M."/>
            <person name="Groussin M."/>
            <person name="Gibbons S.M."/>
            <person name="Avila-Pacheco J."/>
            <person name="Jiang X."/>
            <person name="Kearney S.M."/>
            <person name="Perrotta A.R."/>
            <person name="Berdy B."/>
            <person name="Zhao S."/>
            <person name="Lieberman T.D."/>
            <person name="Swanson P.K."/>
            <person name="Smith M."/>
            <person name="Roesemann S."/>
            <person name="Alexander J.E."/>
            <person name="Rich S.A."/>
            <person name="Livny J."/>
            <person name="Vlamakis H."/>
            <person name="Clish C."/>
            <person name="Bullock K."/>
            <person name="Deik A."/>
            <person name="Scott J."/>
            <person name="Pierce K.A."/>
            <person name="Xavier R.J."/>
            <person name="Alm E.J."/>
        </authorList>
    </citation>
    <scope>NUCLEOTIDE SEQUENCE [LARGE SCALE GENOMIC DNA]</scope>
    <source>
        <strain evidence="1 2">BIOML-A2</strain>
    </source>
</reference>
<comment type="caution">
    <text evidence="1">The sequence shown here is derived from an EMBL/GenBank/DDBJ whole genome shotgun (WGS) entry which is preliminary data.</text>
</comment>
<dbReference type="SUPFAM" id="SSF50118">
    <property type="entry name" value="Cell growth inhibitor/plasmid maintenance toxic component"/>
    <property type="match status" value="1"/>
</dbReference>
<name>A0A6I3S145_9BURK</name>
<dbReference type="InterPro" id="IPR011067">
    <property type="entry name" value="Plasmid_toxin/cell-grow_inhib"/>
</dbReference>
<proteinExistence type="predicted"/>
<dbReference type="GO" id="GO:0006402">
    <property type="term" value="P:mRNA catabolic process"/>
    <property type="evidence" value="ECO:0007669"/>
    <property type="project" value="TreeGrafter"/>
</dbReference>
<dbReference type="RefSeq" id="WP_155168096.1">
    <property type="nucleotide sequence ID" value="NZ_WNCA01000016.1"/>
</dbReference>
<dbReference type="InterPro" id="IPR003477">
    <property type="entry name" value="PemK-like"/>
</dbReference>
<dbReference type="GO" id="GO:0003677">
    <property type="term" value="F:DNA binding"/>
    <property type="evidence" value="ECO:0007669"/>
    <property type="project" value="InterPro"/>
</dbReference>
<gene>
    <name evidence="1" type="ORF">GMD42_07660</name>
</gene>
<dbReference type="GO" id="GO:0016075">
    <property type="term" value="P:rRNA catabolic process"/>
    <property type="evidence" value="ECO:0007669"/>
    <property type="project" value="TreeGrafter"/>
</dbReference>
<accession>A0A6I3S145</accession>
<dbReference type="EMBL" id="WNCL01000020">
    <property type="protein sequence ID" value="MTU43500.1"/>
    <property type="molecule type" value="Genomic_DNA"/>
</dbReference>
<dbReference type="Gene3D" id="2.30.30.110">
    <property type="match status" value="1"/>
</dbReference>
<protein>
    <submittedName>
        <fullName evidence="1">Type II toxin-antitoxin system PemK/MazF family toxin</fullName>
    </submittedName>
</protein>
<evidence type="ECO:0000313" key="1">
    <source>
        <dbReference type="EMBL" id="MTU43500.1"/>
    </source>
</evidence>
<dbReference type="Pfam" id="PF02452">
    <property type="entry name" value="PemK_toxin"/>
    <property type="match status" value="1"/>
</dbReference>
<dbReference type="GO" id="GO:0004521">
    <property type="term" value="F:RNA endonuclease activity"/>
    <property type="evidence" value="ECO:0007669"/>
    <property type="project" value="TreeGrafter"/>
</dbReference>
<dbReference type="AlphaFoldDB" id="A0A6I3S145"/>
<dbReference type="Proteomes" id="UP000462362">
    <property type="component" value="Unassembled WGS sequence"/>
</dbReference>
<dbReference type="PANTHER" id="PTHR33988:SF3">
    <property type="entry name" value="ENDORIBONUCLEASE TOXIN CHPB-RELATED"/>
    <property type="match status" value="1"/>
</dbReference>
<dbReference type="PANTHER" id="PTHR33988">
    <property type="entry name" value="ENDORIBONUCLEASE MAZF-RELATED"/>
    <property type="match status" value="1"/>
</dbReference>
<sequence>MKKVLQQGDIIRIAFDPSLGQEQQGVRPALVVSVQPVNALSNRVIVAAISNGAGFNRKYGLVVPLIGTGLQTTGVIICDQLRTMDVRATEATFIETAPQYVVDEVLGKLAAVLGIEE</sequence>
<organism evidence="1 2">
    <name type="scientific">Parasutterella excrementihominis</name>
    <dbReference type="NCBI Taxonomy" id="487175"/>
    <lineage>
        <taxon>Bacteria</taxon>
        <taxon>Pseudomonadati</taxon>
        <taxon>Pseudomonadota</taxon>
        <taxon>Betaproteobacteria</taxon>
        <taxon>Burkholderiales</taxon>
        <taxon>Sutterellaceae</taxon>
        <taxon>Parasutterella</taxon>
    </lineage>
</organism>
<evidence type="ECO:0000313" key="2">
    <source>
        <dbReference type="Proteomes" id="UP000462362"/>
    </source>
</evidence>